<keyword evidence="4" id="KW-0812">Transmembrane</keyword>
<evidence type="ECO:0000313" key="6">
    <source>
        <dbReference type="EMBL" id="TXK04585.1"/>
    </source>
</evidence>
<dbReference type="InterPro" id="IPR050206">
    <property type="entry name" value="FtsK/SpoIIIE/SftA"/>
</dbReference>
<dbReference type="EMBL" id="VRSW01000002">
    <property type="protein sequence ID" value="TXK04585.1"/>
    <property type="molecule type" value="Genomic_DNA"/>
</dbReference>
<evidence type="ECO:0000259" key="5">
    <source>
        <dbReference type="PROSITE" id="PS50901"/>
    </source>
</evidence>
<keyword evidence="1 3" id="KW-0547">Nucleotide-binding</keyword>
<dbReference type="PROSITE" id="PS50901">
    <property type="entry name" value="FTSK"/>
    <property type="match status" value="1"/>
</dbReference>
<accession>A0A5C8HPV8</accession>
<feature type="binding site" evidence="3">
    <location>
        <begin position="362"/>
        <end position="369"/>
    </location>
    <ligand>
        <name>ATP</name>
        <dbReference type="ChEBI" id="CHEBI:30616"/>
    </ligand>
</feature>
<dbReference type="CDD" id="cd01127">
    <property type="entry name" value="TrwB_TraG_TraD_VirD4"/>
    <property type="match status" value="1"/>
</dbReference>
<dbReference type="OrthoDB" id="9807790at2"/>
<evidence type="ECO:0000256" key="3">
    <source>
        <dbReference type="PROSITE-ProRule" id="PRU00289"/>
    </source>
</evidence>
<dbReference type="InterPro" id="IPR027417">
    <property type="entry name" value="P-loop_NTPase"/>
</dbReference>
<dbReference type="GO" id="GO:0051301">
    <property type="term" value="P:cell division"/>
    <property type="evidence" value="ECO:0007669"/>
    <property type="project" value="UniProtKB-KW"/>
</dbReference>
<evidence type="ECO:0000256" key="4">
    <source>
        <dbReference type="SAM" id="Phobius"/>
    </source>
</evidence>
<dbReference type="Proteomes" id="UP000321196">
    <property type="component" value="Unassembled WGS sequence"/>
</dbReference>
<evidence type="ECO:0000256" key="1">
    <source>
        <dbReference type="ARBA" id="ARBA00022741"/>
    </source>
</evidence>
<protein>
    <submittedName>
        <fullName evidence="6">Cell division protein FtsK</fullName>
    </submittedName>
</protein>
<keyword evidence="6" id="KW-0131">Cell cycle</keyword>
<organism evidence="6 7">
    <name type="scientific">Microbacterium mitrae</name>
    <dbReference type="NCBI Taxonomy" id="664640"/>
    <lineage>
        <taxon>Bacteria</taxon>
        <taxon>Bacillati</taxon>
        <taxon>Actinomycetota</taxon>
        <taxon>Actinomycetes</taxon>
        <taxon>Micrococcales</taxon>
        <taxon>Microbacteriaceae</taxon>
        <taxon>Microbacterium</taxon>
    </lineage>
</organism>
<keyword evidence="2 3" id="KW-0067">ATP-binding</keyword>
<keyword evidence="7" id="KW-1185">Reference proteome</keyword>
<keyword evidence="6" id="KW-0132">Cell division</keyword>
<dbReference type="InterPro" id="IPR002543">
    <property type="entry name" value="FtsK_dom"/>
</dbReference>
<sequence>MSYVLTAAQPTADAPLTLPAPPAPRKRSAIPLAAAVVPILGGLGMYLLTQSVIALMFAALGPVMLVATMLDAARGKRADARRYRKEIRQAVAAVTAQIDTQHDAERALRWSTHPDLSRLTEREEEFWRVHPQREGTVVVGAGTMGMGLEVARGIDGDEAQKLRQYATTLQRAPLVLPLDGGVCVRGEPLVARAVLRALVLQACCTHAPEQLRIVLGEQAEEWMVALPHVRYSTAARVLAVAVAEPIPAAISLNWCLPGDPLPAGCRTVIDIGADLRGVVSRDSLRHEVAAEAIAGLQATAIAQVLAAKANEARAIEPIVYFADLAQHPGEPHRELPVALGRSGSTAVTVDIVNDGPHAVVVGTTGSGKSELLVSWALALCEAYTPEQVTLLLADFKGGTAFDPLLALPHVTGILTDLNGAMARRAVLSLQAEIRRRESAIASAGARDITDARVALTRLVIIVDEFAAMLRQLPELDAVFTDIAARGRALGMHLILGAQRAAGTIKDATLANTPLRIALRVTDATDARAIIGSDDAAQISGGIEGKGVAFVRRAADSLPQRFRSALSTADDVARIAARLPVAAHQDSWWEPLPVRVAVADLPTPARGVAVGIADDTENLRRVPVVIEPGVERGWWVLGGPRSGKTSLAQLMQHSHPDTIRVPADLESAWDCLQTLPTSRATLIVWDDVDSALAAWPEPFAREAGERLEQLVRAAGSRGQTWVLTAQRASGVLSRVADLLPGRVLLAVPSKLDHIAAGGTSSDHDPQKPPGRALMAGAEVQFALVEPRREAAQADPAPVFHPGNGPIGIVARGVHQHVAALHEAWGAEWTIVAVGDAAAAESLNLSRTVLVGDPDQFQRAWAVLERLRNTGTLIVAAECLADVRLLTGERATPPFARPGRWWEFRSGTAPRRVRLVS</sequence>
<dbReference type="Pfam" id="PF01580">
    <property type="entry name" value="FtsK_SpoIIIE"/>
    <property type="match status" value="1"/>
</dbReference>
<name>A0A5C8HPV8_9MICO</name>
<gene>
    <name evidence="6" type="ORF">FVP60_07845</name>
</gene>
<evidence type="ECO:0000313" key="7">
    <source>
        <dbReference type="Proteomes" id="UP000321196"/>
    </source>
</evidence>
<dbReference type="PANTHER" id="PTHR22683:SF1">
    <property type="entry name" value="TYPE VII SECRETION SYSTEM PROTEIN ESSC"/>
    <property type="match status" value="1"/>
</dbReference>
<keyword evidence="4" id="KW-1133">Transmembrane helix</keyword>
<keyword evidence="4" id="KW-0472">Membrane</keyword>
<dbReference type="Gene3D" id="3.40.50.300">
    <property type="entry name" value="P-loop containing nucleotide triphosphate hydrolases"/>
    <property type="match status" value="2"/>
</dbReference>
<dbReference type="SUPFAM" id="SSF52540">
    <property type="entry name" value="P-loop containing nucleoside triphosphate hydrolases"/>
    <property type="match status" value="2"/>
</dbReference>
<feature type="domain" description="FtsK" evidence="5">
    <location>
        <begin position="344"/>
        <end position="527"/>
    </location>
</feature>
<dbReference type="GO" id="GO:0003677">
    <property type="term" value="F:DNA binding"/>
    <property type="evidence" value="ECO:0007669"/>
    <property type="project" value="InterPro"/>
</dbReference>
<evidence type="ECO:0000256" key="2">
    <source>
        <dbReference type="ARBA" id="ARBA00022840"/>
    </source>
</evidence>
<proteinExistence type="predicted"/>
<reference evidence="6 7" key="1">
    <citation type="submission" date="2019-08" db="EMBL/GenBank/DDBJ databases">
        <authorList>
            <person name="Dong K."/>
        </authorList>
    </citation>
    <scope>NUCLEOTIDE SEQUENCE [LARGE SCALE GENOMIC DNA]</scope>
    <source>
        <strain evidence="6 7">M4-8</strain>
    </source>
</reference>
<feature type="transmembrane region" description="Helical" evidence="4">
    <location>
        <begin position="29"/>
        <end position="47"/>
    </location>
</feature>
<comment type="caution">
    <text evidence="6">The sequence shown here is derived from an EMBL/GenBank/DDBJ whole genome shotgun (WGS) entry which is preliminary data.</text>
</comment>
<dbReference type="RefSeq" id="WP_147825720.1">
    <property type="nucleotide sequence ID" value="NZ_BAAARG010000002.1"/>
</dbReference>
<dbReference type="GO" id="GO:0005524">
    <property type="term" value="F:ATP binding"/>
    <property type="evidence" value="ECO:0007669"/>
    <property type="project" value="UniProtKB-UniRule"/>
</dbReference>
<dbReference type="PANTHER" id="PTHR22683">
    <property type="entry name" value="SPORULATION PROTEIN RELATED"/>
    <property type="match status" value="1"/>
</dbReference>
<dbReference type="AlphaFoldDB" id="A0A5C8HPV8"/>